<sequence length="63" mass="7281">SNSETTANTQIDQKVQEFINEILNLDIDKVETDKVNELEIEEEMSKNGQTISLQMLLHLYDRA</sequence>
<name>A0ACA9P4D8_9GLOM</name>
<evidence type="ECO:0000313" key="1">
    <source>
        <dbReference type="EMBL" id="CAG8687175.1"/>
    </source>
</evidence>
<organism evidence="1 2">
    <name type="scientific">Dentiscutata heterogama</name>
    <dbReference type="NCBI Taxonomy" id="1316150"/>
    <lineage>
        <taxon>Eukaryota</taxon>
        <taxon>Fungi</taxon>
        <taxon>Fungi incertae sedis</taxon>
        <taxon>Mucoromycota</taxon>
        <taxon>Glomeromycotina</taxon>
        <taxon>Glomeromycetes</taxon>
        <taxon>Diversisporales</taxon>
        <taxon>Gigasporaceae</taxon>
        <taxon>Dentiscutata</taxon>
    </lineage>
</organism>
<reference evidence="1" key="1">
    <citation type="submission" date="2021-06" db="EMBL/GenBank/DDBJ databases">
        <authorList>
            <person name="Kallberg Y."/>
            <person name="Tangrot J."/>
            <person name="Rosling A."/>
        </authorList>
    </citation>
    <scope>NUCLEOTIDE SEQUENCE</scope>
    <source>
        <strain evidence="1">IL203A</strain>
    </source>
</reference>
<gene>
    <name evidence="1" type="ORF">DHETER_LOCUS11059</name>
</gene>
<dbReference type="Proteomes" id="UP000789702">
    <property type="component" value="Unassembled WGS sequence"/>
</dbReference>
<feature type="non-terminal residue" evidence="1">
    <location>
        <position position="63"/>
    </location>
</feature>
<dbReference type="EMBL" id="CAJVPU010023143">
    <property type="protein sequence ID" value="CAG8687175.1"/>
    <property type="molecule type" value="Genomic_DNA"/>
</dbReference>
<evidence type="ECO:0000313" key="2">
    <source>
        <dbReference type="Proteomes" id="UP000789702"/>
    </source>
</evidence>
<keyword evidence="2" id="KW-1185">Reference proteome</keyword>
<accession>A0ACA9P4D8</accession>
<feature type="non-terminal residue" evidence="1">
    <location>
        <position position="1"/>
    </location>
</feature>
<protein>
    <submittedName>
        <fullName evidence="1">10084_t:CDS:1</fullName>
    </submittedName>
</protein>
<comment type="caution">
    <text evidence="1">The sequence shown here is derived from an EMBL/GenBank/DDBJ whole genome shotgun (WGS) entry which is preliminary data.</text>
</comment>
<proteinExistence type="predicted"/>